<keyword evidence="2" id="KW-1185">Reference proteome</keyword>
<dbReference type="InterPro" id="IPR011990">
    <property type="entry name" value="TPR-like_helical_dom_sf"/>
</dbReference>
<reference evidence="1" key="1">
    <citation type="submission" date="2022-10" db="EMBL/GenBank/DDBJ databases">
        <title>Chitiniphilus purpureus sp. nov., a novel chitin-degrading bacterium isolated from crawfish pond sediment.</title>
        <authorList>
            <person name="Li K."/>
        </authorList>
    </citation>
    <scope>NUCLEOTIDE SEQUENCE</scope>
    <source>
        <strain evidence="1">CD1</strain>
    </source>
</reference>
<sequence length="215" mass="22887">MKDVPDISSDLQLAAAKGREIIAALQRLVGEVEQAQSDAARLVAAGKIREVAQTFQLAQKHYQAALQHDPGSLEAKARLAILYTKQRRRPTALKTALEVAQQNAKFKFSDITGRPRSVQTVLGDAHRESGNAEDAKTAYAAALKLQSGDDYAAFRLAQLHLGSGDIAAAQNLAKKMGEHPEFAELHAALRLVKAGSGPGLRGTIADLASKFAAAV</sequence>
<organism evidence="1 2">
    <name type="scientific">Chitiniphilus purpureus</name>
    <dbReference type="NCBI Taxonomy" id="2981137"/>
    <lineage>
        <taxon>Bacteria</taxon>
        <taxon>Pseudomonadati</taxon>
        <taxon>Pseudomonadota</taxon>
        <taxon>Betaproteobacteria</taxon>
        <taxon>Neisseriales</taxon>
        <taxon>Chitinibacteraceae</taxon>
        <taxon>Chitiniphilus</taxon>
    </lineage>
</organism>
<dbReference type="Proteomes" id="UP001061302">
    <property type="component" value="Chromosome"/>
</dbReference>
<evidence type="ECO:0000313" key="2">
    <source>
        <dbReference type="Proteomes" id="UP001061302"/>
    </source>
</evidence>
<proteinExistence type="predicted"/>
<dbReference type="SUPFAM" id="SSF48452">
    <property type="entry name" value="TPR-like"/>
    <property type="match status" value="1"/>
</dbReference>
<dbReference type="Pfam" id="PF14559">
    <property type="entry name" value="TPR_19"/>
    <property type="match status" value="1"/>
</dbReference>
<name>A0ABY6DKN8_9NEIS</name>
<protein>
    <submittedName>
        <fullName evidence="1">Tetratricopeptide repeat protein</fullName>
    </submittedName>
</protein>
<dbReference type="RefSeq" id="WP_263124278.1">
    <property type="nucleotide sequence ID" value="NZ_CP106753.1"/>
</dbReference>
<dbReference type="EMBL" id="CP106753">
    <property type="protein sequence ID" value="UXY14939.1"/>
    <property type="molecule type" value="Genomic_DNA"/>
</dbReference>
<gene>
    <name evidence="1" type="ORF">N8I74_16705</name>
</gene>
<accession>A0ABY6DKN8</accession>
<evidence type="ECO:0000313" key="1">
    <source>
        <dbReference type="EMBL" id="UXY14939.1"/>
    </source>
</evidence>
<dbReference type="Gene3D" id="1.25.40.10">
    <property type="entry name" value="Tetratricopeptide repeat domain"/>
    <property type="match status" value="1"/>
</dbReference>